<evidence type="ECO:0000256" key="1">
    <source>
        <dbReference type="ARBA" id="ARBA00006066"/>
    </source>
</evidence>
<keyword evidence="3" id="KW-0732">Signal</keyword>
<dbReference type="InterPro" id="IPR003737">
    <property type="entry name" value="GlcNAc_PI_deacetylase-related"/>
</dbReference>
<dbReference type="EC" id="3.5.1.89" evidence="2"/>
<dbReference type="GO" id="GO:0005783">
    <property type="term" value="C:endoplasmic reticulum"/>
    <property type="evidence" value="ECO:0007669"/>
    <property type="project" value="TreeGrafter"/>
</dbReference>
<evidence type="ECO:0000256" key="2">
    <source>
        <dbReference type="ARBA" id="ARBA00012176"/>
    </source>
</evidence>
<protein>
    <recommendedName>
        <fullName evidence="2">N-acetylglucosaminylphosphatidylinositol deacetylase</fullName>
        <ecNumber evidence="2">3.5.1.89</ecNumber>
    </recommendedName>
</protein>
<dbReference type="GO" id="GO:0000225">
    <property type="term" value="F:N-acetylglucosaminylphosphatidylinositol deacetylase activity"/>
    <property type="evidence" value="ECO:0007669"/>
    <property type="project" value="UniProtKB-EC"/>
</dbReference>
<evidence type="ECO:0000313" key="4">
    <source>
        <dbReference type="EMBL" id="KAF9525062.1"/>
    </source>
</evidence>
<dbReference type="Gene3D" id="3.40.50.10320">
    <property type="entry name" value="LmbE-like"/>
    <property type="match status" value="1"/>
</dbReference>
<dbReference type="InterPro" id="IPR024078">
    <property type="entry name" value="LmbE-like_dom_sf"/>
</dbReference>
<sequence>MLSPGAILILVIAVFLGAPYTPLDSNTLFVTQKFGETSRVAKNLLLVTAHPDDEAMFFAPTLLALTRKPEVNVFHLCLSDGNADGLGSVRKAELGVSVELLGIPKQKSWVINHPQLKDNITAEWDSAVIARAVKPYVTELKIDTVLTFDTRGISGHPNHISILEGVKTLIQNINATTPNEPLPRLFSLFSAPLATKYISLTSVVMGKLDLYIYFALRKLEDLVIFVISYQDPTILAPLIPRHEEMGASPVFISGYEGYLTSLSAMTAHASQMVWFRWLYVGFSRYMWANAWDEVHF</sequence>
<name>A0A9P6JL85_9AGAR</name>
<dbReference type="AlphaFoldDB" id="A0A9P6JL85"/>
<organism evidence="4 5">
    <name type="scientific">Crepidotus variabilis</name>
    <dbReference type="NCBI Taxonomy" id="179855"/>
    <lineage>
        <taxon>Eukaryota</taxon>
        <taxon>Fungi</taxon>
        <taxon>Dikarya</taxon>
        <taxon>Basidiomycota</taxon>
        <taxon>Agaricomycotina</taxon>
        <taxon>Agaricomycetes</taxon>
        <taxon>Agaricomycetidae</taxon>
        <taxon>Agaricales</taxon>
        <taxon>Agaricineae</taxon>
        <taxon>Crepidotaceae</taxon>
        <taxon>Crepidotus</taxon>
    </lineage>
</organism>
<dbReference type="PANTHER" id="PTHR12993:SF11">
    <property type="entry name" value="N-ACETYLGLUCOSAMINYL-PHOSPHATIDYLINOSITOL DE-N-ACETYLASE"/>
    <property type="match status" value="1"/>
</dbReference>
<dbReference type="SUPFAM" id="SSF102588">
    <property type="entry name" value="LmbE-like"/>
    <property type="match status" value="1"/>
</dbReference>
<dbReference type="Pfam" id="PF02585">
    <property type="entry name" value="PIG-L"/>
    <property type="match status" value="1"/>
</dbReference>
<dbReference type="PANTHER" id="PTHR12993">
    <property type="entry name" value="N-ACETYLGLUCOSAMINYL-PHOSPHATIDYLINOSITOL DE-N-ACETYLASE-RELATED"/>
    <property type="match status" value="1"/>
</dbReference>
<reference evidence="4" key="1">
    <citation type="submission" date="2020-11" db="EMBL/GenBank/DDBJ databases">
        <authorList>
            <consortium name="DOE Joint Genome Institute"/>
            <person name="Ahrendt S."/>
            <person name="Riley R."/>
            <person name="Andreopoulos W."/>
            <person name="Labutti K."/>
            <person name="Pangilinan J."/>
            <person name="Ruiz-Duenas F.J."/>
            <person name="Barrasa J.M."/>
            <person name="Sanchez-Garcia M."/>
            <person name="Camarero S."/>
            <person name="Miyauchi S."/>
            <person name="Serrano A."/>
            <person name="Linde D."/>
            <person name="Babiker R."/>
            <person name="Drula E."/>
            <person name="Ayuso-Fernandez I."/>
            <person name="Pacheco R."/>
            <person name="Padilla G."/>
            <person name="Ferreira P."/>
            <person name="Barriuso J."/>
            <person name="Kellner H."/>
            <person name="Castanera R."/>
            <person name="Alfaro M."/>
            <person name="Ramirez L."/>
            <person name="Pisabarro A.G."/>
            <person name="Kuo A."/>
            <person name="Tritt A."/>
            <person name="Lipzen A."/>
            <person name="He G."/>
            <person name="Yan M."/>
            <person name="Ng V."/>
            <person name="Cullen D."/>
            <person name="Martin F."/>
            <person name="Rosso M.-N."/>
            <person name="Henrissat B."/>
            <person name="Hibbett D."/>
            <person name="Martinez A.T."/>
            <person name="Grigoriev I.V."/>
        </authorList>
    </citation>
    <scope>NUCLEOTIDE SEQUENCE</scope>
    <source>
        <strain evidence="4">CBS 506.95</strain>
    </source>
</reference>
<dbReference type="OrthoDB" id="440160at2759"/>
<evidence type="ECO:0000256" key="3">
    <source>
        <dbReference type="SAM" id="SignalP"/>
    </source>
</evidence>
<feature type="chain" id="PRO_5040320425" description="N-acetylglucosaminylphosphatidylinositol deacetylase" evidence="3">
    <location>
        <begin position="18"/>
        <end position="296"/>
    </location>
</feature>
<feature type="signal peptide" evidence="3">
    <location>
        <begin position="1"/>
        <end position="17"/>
    </location>
</feature>
<keyword evidence="5" id="KW-1185">Reference proteome</keyword>
<dbReference type="Proteomes" id="UP000807306">
    <property type="component" value="Unassembled WGS sequence"/>
</dbReference>
<proteinExistence type="inferred from homology"/>
<evidence type="ECO:0000313" key="5">
    <source>
        <dbReference type="Proteomes" id="UP000807306"/>
    </source>
</evidence>
<dbReference type="EMBL" id="MU157889">
    <property type="protein sequence ID" value="KAF9525062.1"/>
    <property type="molecule type" value="Genomic_DNA"/>
</dbReference>
<comment type="similarity">
    <text evidence="1">Belongs to the PIGL family.</text>
</comment>
<gene>
    <name evidence="4" type="ORF">CPB83DRAFT_796980</name>
</gene>
<comment type="caution">
    <text evidence="4">The sequence shown here is derived from an EMBL/GenBank/DDBJ whole genome shotgun (WGS) entry which is preliminary data.</text>
</comment>
<accession>A0A9P6JL85</accession>